<sequence length="133" mass="14126">MPTAPIGLKTQKPSIGPRTLDIAETTDILVSLIKNLRQKSGPSGSSKPRRELESYTDIESGRNAMSNVSVSRLIHAPALSCAPSQKCGCGTNARLANPRSIRGPGSRLKERLHGAGAQSRITHFLFSNGPAIP</sequence>
<protein>
    <submittedName>
        <fullName evidence="2">Uncharacterized protein</fullName>
    </submittedName>
</protein>
<name>A0A6A5X200_9PLEO</name>
<gene>
    <name evidence="2" type="ORF">P154DRAFT_570320</name>
</gene>
<dbReference type="AlphaFoldDB" id="A0A6A5X200"/>
<keyword evidence="3" id="KW-1185">Reference proteome</keyword>
<proteinExistence type="predicted"/>
<evidence type="ECO:0000313" key="2">
    <source>
        <dbReference type="EMBL" id="KAF2006255.1"/>
    </source>
</evidence>
<organism evidence="2 3">
    <name type="scientific">Amniculicola lignicola CBS 123094</name>
    <dbReference type="NCBI Taxonomy" id="1392246"/>
    <lineage>
        <taxon>Eukaryota</taxon>
        <taxon>Fungi</taxon>
        <taxon>Dikarya</taxon>
        <taxon>Ascomycota</taxon>
        <taxon>Pezizomycotina</taxon>
        <taxon>Dothideomycetes</taxon>
        <taxon>Pleosporomycetidae</taxon>
        <taxon>Pleosporales</taxon>
        <taxon>Amniculicolaceae</taxon>
        <taxon>Amniculicola</taxon>
    </lineage>
</organism>
<reference evidence="2" key="1">
    <citation type="journal article" date="2020" name="Stud. Mycol.">
        <title>101 Dothideomycetes genomes: a test case for predicting lifestyles and emergence of pathogens.</title>
        <authorList>
            <person name="Haridas S."/>
            <person name="Albert R."/>
            <person name="Binder M."/>
            <person name="Bloem J."/>
            <person name="Labutti K."/>
            <person name="Salamov A."/>
            <person name="Andreopoulos B."/>
            <person name="Baker S."/>
            <person name="Barry K."/>
            <person name="Bills G."/>
            <person name="Bluhm B."/>
            <person name="Cannon C."/>
            <person name="Castanera R."/>
            <person name="Culley D."/>
            <person name="Daum C."/>
            <person name="Ezra D."/>
            <person name="Gonzalez J."/>
            <person name="Henrissat B."/>
            <person name="Kuo A."/>
            <person name="Liang C."/>
            <person name="Lipzen A."/>
            <person name="Lutzoni F."/>
            <person name="Magnuson J."/>
            <person name="Mondo S."/>
            <person name="Nolan M."/>
            <person name="Ohm R."/>
            <person name="Pangilinan J."/>
            <person name="Park H.-J."/>
            <person name="Ramirez L."/>
            <person name="Alfaro M."/>
            <person name="Sun H."/>
            <person name="Tritt A."/>
            <person name="Yoshinaga Y."/>
            <person name="Zwiers L.-H."/>
            <person name="Turgeon B."/>
            <person name="Goodwin S."/>
            <person name="Spatafora J."/>
            <person name="Crous P."/>
            <person name="Grigoriev I."/>
        </authorList>
    </citation>
    <scope>NUCLEOTIDE SEQUENCE</scope>
    <source>
        <strain evidence="2">CBS 123094</strain>
    </source>
</reference>
<dbReference type="Proteomes" id="UP000799779">
    <property type="component" value="Unassembled WGS sequence"/>
</dbReference>
<dbReference type="EMBL" id="ML977560">
    <property type="protein sequence ID" value="KAF2006255.1"/>
    <property type="molecule type" value="Genomic_DNA"/>
</dbReference>
<evidence type="ECO:0000256" key="1">
    <source>
        <dbReference type="SAM" id="MobiDB-lite"/>
    </source>
</evidence>
<accession>A0A6A5X200</accession>
<evidence type="ECO:0000313" key="3">
    <source>
        <dbReference type="Proteomes" id="UP000799779"/>
    </source>
</evidence>
<feature type="region of interest" description="Disordered" evidence="1">
    <location>
        <begin position="37"/>
        <end position="61"/>
    </location>
</feature>